<dbReference type="STRING" id="1448321.A0A317W7J0"/>
<organism evidence="1 2">
    <name type="scientific">Aspergillus heteromorphus CBS 117.55</name>
    <dbReference type="NCBI Taxonomy" id="1448321"/>
    <lineage>
        <taxon>Eukaryota</taxon>
        <taxon>Fungi</taxon>
        <taxon>Dikarya</taxon>
        <taxon>Ascomycota</taxon>
        <taxon>Pezizomycotina</taxon>
        <taxon>Eurotiomycetes</taxon>
        <taxon>Eurotiomycetidae</taxon>
        <taxon>Eurotiales</taxon>
        <taxon>Aspergillaceae</taxon>
        <taxon>Aspergillus</taxon>
        <taxon>Aspergillus subgen. Circumdati</taxon>
    </lineage>
</organism>
<dbReference type="VEuPathDB" id="FungiDB:BO70DRAFT_387397"/>
<evidence type="ECO:0000313" key="1">
    <source>
        <dbReference type="EMBL" id="PWY81845.1"/>
    </source>
</evidence>
<dbReference type="AlphaFoldDB" id="A0A317W7J0"/>
<evidence type="ECO:0000313" key="2">
    <source>
        <dbReference type="Proteomes" id="UP000247233"/>
    </source>
</evidence>
<reference evidence="1 2" key="1">
    <citation type="submission" date="2016-12" db="EMBL/GenBank/DDBJ databases">
        <title>The genomes of Aspergillus section Nigri reveals drivers in fungal speciation.</title>
        <authorList>
            <consortium name="DOE Joint Genome Institute"/>
            <person name="Vesth T.C."/>
            <person name="Nybo J."/>
            <person name="Theobald S."/>
            <person name="Brandl J."/>
            <person name="Frisvad J.C."/>
            <person name="Nielsen K.F."/>
            <person name="Lyhne E.K."/>
            <person name="Kogle M.E."/>
            <person name="Kuo A."/>
            <person name="Riley R."/>
            <person name="Clum A."/>
            <person name="Nolan M."/>
            <person name="Lipzen A."/>
            <person name="Salamov A."/>
            <person name="Henrissat B."/>
            <person name="Wiebenga A."/>
            <person name="De Vries R.P."/>
            <person name="Grigoriev I.V."/>
            <person name="Mortensen U.H."/>
            <person name="Andersen M.R."/>
            <person name="Baker S.E."/>
        </authorList>
    </citation>
    <scope>NUCLEOTIDE SEQUENCE [LARGE SCALE GENOMIC DNA]</scope>
    <source>
        <strain evidence="1 2">CBS 117.55</strain>
    </source>
</reference>
<dbReference type="RefSeq" id="XP_025399110.1">
    <property type="nucleotide sequence ID" value="XM_025545910.1"/>
</dbReference>
<gene>
    <name evidence="1" type="ORF">BO70DRAFT_387397</name>
</gene>
<comment type="caution">
    <text evidence="1">The sequence shown here is derived from an EMBL/GenBank/DDBJ whole genome shotgun (WGS) entry which is preliminary data.</text>
</comment>
<name>A0A317W7J0_9EURO</name>
<protein>
    <submittedName>
        <fullName evidence="1">Uncharacterized protein</fullName>
    </submittedName>
</protein>
<dbReference type="EMBL" id="MSFL01000013">
    <property type="protein sequence ID" value="PWY81845.1"/>
    <property type="molecule type" value="Genomic_DNA"/>
</dbReference>
<keyword evidence="2" id="KW-1185">Reference proteome</keyword>
<dbReference type="InterPro" id="IPR051678">
    <property type="entry name" value="AGP_Transferase"/>
</dbReference>
<dbReference type="Proteomes" id="UP000247233">
    <property type="component" value="Unassembled WGS sequence"/>
</dbReference>
<dbReference type="PANTHER" id="PTHR21310">
    <property type="entry name" value="AMINOGLYCOSIDE PHOSPHOTRANSFERASE-RELATED-RELATED"/>
    <property type="match status" value="1"/>
</dbReference>
<accession>A0A317W7J0</accession>
<proteinExistence type="predicted"/>
<dbReference type="PANTHER" id="PTHR21310:SF37">
    <property type="entry name" value="AMINOGLYCOSIDE PHOSPHOTRANSFERASE DOMAIN-CONTAINING PROTEIN"/>
    <property type="match status" value="1"/>
</dbReference>
<dbReference type="GeneID" id="37068147"/>
<dbReference type="OrthoDB" id="3645574at2759"/>
<sequence length="346" mass="39900">MAFLPLLRGSCISLEDAALTDDDNILHRLDDPRKLEKFWAHLTTHQAWIKALVAYYYWTKHCRVADEANWLFGSYDVCVPVYANGPSRDRVLVRISLPHKEELRSEVARYFRIHENCPTVPSPTLYGFGFPDGQTTILRDTAFSNPVSYYADYPLVARIPRRMAICRAATGDMVIGSVESGRMLSDTWATHLLEDKARRQTLFSDLAKIMLSLSCFPMPRIGSLALNNTGHLGLINRTLTLRHSTYRSVEPYVLDLLQCYDNRICYQPNASHNEKNGEEQFTALTMVRRLLHQFVSRQYRNGPFGLNLTDLHLNDREHGEHPQTFENILAEFIDAFEEVEYQERVR</sequence>